<feature type="transmembrane region" description="Helical" evidence="7">
    <location>
        <begin position="159"/>
        <end position="178"/>
    </location>
</feature>
<dbReference type="Gene3D" id="1.10.3720.10">
    <property type="entry name" value="MetI-like"/>
    <property type="match status" value="1"/>
</dbReference>
<evidence type="ECO:0000256" key="6">
    <source>
        <dbReference type="ARBA" id="ARBA00023136"/>
    </source>
</evidence>
<feature type="transmembrane region" description="Helical" evidence="7">
    <location>
        <begin position="263"/>
        <end position="287"/>
    </location>
</feature>
<accession>A0A919SA05</accession>
<dbReference type="Proteomes" id="UP000681340">
    <property type="component" value="Unassembled WGS sequence"/>
</dbReference>
<feature type="transmembrane region" description="Helical" evidence="7">
    <location>
        <begin position="29"/>
        <end position="50"/>
    </location>
</feature>
<comment type="caution">
    <text evidence="10">The sequence shown here is derived from an EMBL/GenBank/DDBJ whole genome shotgun (WGS) entry which is preliminary data.</text>
</comment>
<keyword evidence="4 7" id="KW-0812">Transmembrane</keyword>
<evidence type="ECO:0000256" key="2">
    <source>
        <dbReference type="ARBA" id="ARBA00022448"/>
    </source>
</evidence>
<dbReference type="CDD" id="cd06261">
    <property type="entry name" value="TM_PBP2"/>
    <property type="match status" value="1"/>
</dbReference>
<evidence type="ECO:0000313" key="11">
    <source>
        <dbReference type="Proteomes" id="UP000681340"/>
    </source>
</evidence>
<keyword evidence="5 7" id="KW-1133">Transmembrane helix</keyword>
<protein>
    <submittedName>
        <fullName evidence="10">Sugar ABC transporter permease</fullName>
    </submittedName>
</protein>
<evidence type="ECO:0000313" key="10">
    <source>
        <dbReference type="EMBL" id="GIM67060.1"/>
    </source>
</evidence>
<keyword evidence="3" id="KW-1003">Cell membrane</keyword>
<feature type="transmembrane region" description="Helical" evidence="7">
    <location>
        <begin position="123"/>
        <end position="147"/>
    </location>
</feature>
<dbReference type="InterPro" id="IPR000515">
    <property type="entry name" value="MetI-like"/>
</dbReference>
<dbReference type="PANTHER" id="PTHR43744:SF12">
    <property type="entry name" value="ABC TRANSPORTER PERMEASE PROTEIN MG189-RELATED"/>
    <property type="match status" value="1"/>
</dbReference>
<dbReference type="SUPFAM" id="SSF161098">
    <property type="entry name" value="MetI-like"/>
    <property type="match status" value="1"/>
</dbReference>
<evidence type="ECO:0000259" key="9">
    <source>
        <dbReference type="PROSITE" id="PS50928"/>
    </source>
</evidence>
<dbReference type="PANTHER" id="PTHR43744">
    <property type="entry name" value="ABC TRANSPORTER PERMEASE PROTEIN MG189-RELATED-RELATED"/>
    <property type="match status" value="1"/>
</dbReference>
<keyword evidence="6 7" id="KW-0472">Membrane</keyword>
<organism evidence="10 11">
    <name type="scientific">Actinoplanes auranticolor</name>
    <dbReference type="NCBI Taxonomy" id="47988"/>
    <lineage>
        <taxon>Bacteria</taxon>
        <taxon>Bacillati</taxon>
        <taxon>Actinomycetota</taxon>
        <taxon>Actinomycetes</taxon>
        <taxon>Micromonosporales</taxon>
        <taxon>Micromonosporaceae</taxon>
        <taxon>Actinoplanes</taxon>
    </lineage>
</organism>
<feature type="transmembrane region" description="Helical" evidence="7">
    <location>
        <begin position="92"/>
        <end position="116"/>
    </location>
</feature>
<sequence length="297" mass="33035">MTALQEPQARAPVDTGAPRHSGRRQRHRWVLWTALSAAAVVFVYPFAWLVSASLKPRPEVFDNVLVPRHWAPENYATIWSAAPVFTWMVNSVVVALAAAAAVTVSSAIVAFGFAYFRFPGRNLLFASVIGTMMLPGAVTMIPTYLIWNELGLAATQVPLWASNLFGSAFYIFLIRQFFLGVPRELFEAARVDGAGYWRLFWRIAVPLCKPALIVAFVFELRASWSDLLKPLIYLRDPALFTMPRGMKSILDQFGQAGEAQWEVVLAGAVLTTVPMIIAFFLCQRYFVEGVATQGRKG</sequence>
<evidence type="ECO:0000256" key="4">
    <source>
        <dbReference type="ARBA" id="ARBA00022692"/>
    </source>
</evidence>
<evidence type="ECO:0000256" key="8">
    <source>
        <dbReference type="SAM" id="MobiDB-lite"/>
    </source>
</evidence>
<evidence type="ECO:0000256" key="5">
    <source>
        <dbReference type="ARBA" id="ARBA00022989"/>
    </source>
</evidence>
<evidence type="ECO:0000256" key="1">
    <source>
        <dbReference type="ARBA" id="ARBA00004651"/>
    </source>
</evidence>
<dbReference type="GO" id="GO:0005886">
    <property type="term" value="C:plasma membrane"/>
    <property type="evidence" value="ECO:0007669"/>
    <property type="project" value="UniProtKB-SubCell"/>
</dbReference>
<keyword evidence="2 7" id="KW-0813">Transport</keyword>
<name>A0A919SA05_9ACTN</name>
<reference evidence="10" key="1">
    <citation type="submission" date="2021-03" db="EMBL/GenBank/DDBJ databases">
        <title>Whole genome shotgun sequence of Actinoplanes auranticolor NBRC 12245.</title>
        <authorList>
            <person name="Komaki H."/>
            <person name="Tamura T."/>
        </authorList>
    </citation>
    <scope>NUCLEOTIDE SEQUENCE</scope>
    <source>
        <strain evidence="10">NBRC 12245</strain>
    </source>
</reference>
<dbReference type="RefSeq" id="WP_246595090.1">
    <property type="nucleotide sequence ID" value="NZ_BAABEA010000019.1"/>
</dbReference>
<dbReference type="InterPro" id="IPR035906">
    <property type="entry name" value="MetI-like_sf"/>
</dbReference>
<comment type="similarity">
    <text evidence="7">Belongs to the binding-protein-dependent transport system permease family.</text>
</comment>
<feature type="region of interest" description="Disordered" evidence="8">
    <location>
        <begin position="1"/>
        <end position="21"/>
    </location>
</feature>
<dbReference type="AlphaFoldDB" id="A0A919SA05"/>
<dbReference type="PROSITE" id="PS50928">
    <property type="entry name" value="ABC_TM1"/>
    <property type="match status" value="1"/>
</dbReference>
<proteinExistence type="inferred from homology"/>
<gene>
    <name evidence="10" type="ORF">Aau02nite_25730</name>
</gene>
<feature type="transmembrane region" description="Helical" evidence="7">
    <location>
        <begin position="199"/>
        <end position="218"/>
    </location>
</feature>
<comment type="subcellular location">
    <subcellularLocation>
        <location evidence="1 7">Cell membrane</location>
        <topology evidence="1 7">Multi-pass membrane protein</topology>
    </subcellularLocation>
</comment>
<feature type="domain" description="ABC transmembrane type-1" evidence="9">
    <location>
        <begin position="88"/>
        <end position="282"/>
    </location>
</feature>
<dbReference type="GO" id="GO:0055085">
    <property type="term" value="P:transmembrane transport"/>
    <property type="evidence" value="ECO:0007669"/>
    <property type="project" value="InterPro"/>
</dbReference>
<dbReference type="Pfam" id="PF00528">
    <property type="entry name" value="BPD_transp_1"/>
    <property type="match status" value="1"/>
</dbReference>
<keyword evidence="11" id="KW-1185">Reference proteome</keyword>
<dbReference type="EMBL" id="BOQL01000021">
    <property type="protein sequence ID" value="GIM67060.1"/>
    <property type="molecule type" value="Genomic_DNA"/>
</dbReference>
<evidence type="ECO:0000256" key="7">
    <source>
        <dbReference type="RuleBase" id="RU363032"/>
    </source>
</evidence>
<evidence type="ECO:0000256" key="3">
    <source>
        <dbReference type="ARBA" id="ARBA00022475"/>
    </source>
</evidence>